<gene>
    <name evidence="3" type="ORF">CKO45_10305</name>
</gene>
<organism evidence="3 4">
    <name type="scientific">Paracraurococcus ruber</name>
    <dbReference type="NCBI Taxonomy" id="77675"/>
    <lineage>
        <taxon>Bacteria</taxon>
        <taxon>Pseudomonadati</taxon>
        <taxon>Pseudomonadota</taxon>
        <taxon>Alphaproteobacteria</taxon>
        <taxon>Acetobacterales</taxon>
        <taxon>Roseomonadaceae</taxon>
        <taxon>Paracraurococcus</taxon>
    </lineage>
</organism>
<feature type="compositionally biased region" description="Basic and acidic residues" evidence="1">
    <location>
        <begin position="12"/>
        <end position="28"/>
    </location>
</feature>
<dbReference type="EMBL" id="NRSG01000059">
    <property type="protein sequence ID" value="MBK1658624.1"/>
    <property type="molecule type" value="Genomic_DNA"/>
</dbReference>
<dbReference type="Pfam" id="PF00561">
    <property type="entry name" value="Abhydrolase_1"/>
    <property type="match status" value="1"/>
</dbReference>
<proteinExistence type="predicted"/>
<dbReference type="InterPro" id="IPR050471">
    <property type="entry name" value="AB_hydrolase"/>
</dbReference>
<dbReference type="SUPFAM" id="SSF53474">
    <property type="entry name" value="alpha/beta-Hydrolases"/>
    <property type="match status" value="1"/>
</dbReference>
<name>A0ABS1CY27_9PROT</name>
<sequence length="296" mass="31885">MIGVFGMAEPLPDAKRHPTMRDRRGQARGVRDGMPVVQRAGCTLHYWIEGSGPPLVLASGLGGTAEWWAPQAEAYARRFTLLRFDQRGTGASSRVPVASVEEMAADLVAILDHAGIGRARMLGHSTGGAIGIAMALDHPQRLSSLVVYASTTHGDAYRRRVFALRKLLHAQGGVAAYAQYTSLLLYPPYWINAHDGRLAAMEAAAGAGLGSAEVQGSRLDAILRFDRRAEFGRIGIPVRVVCADDDILTPRYFSEEFARLIPGAEAVFVPRGGHALSRTEPALFDDAVLPFLEADA</sequence>
<evidence type="ECO:0000256" key="1">
    <source>
        <dbReference type="SAM" id="MobiDB-lite"/>
    </source>
</evidence>
<dbReference type="InterPro" id="IPR000073">
    <property type="entry name" value="AB_hydrolase_1"/>
</dbReference>
<dbReference type="PANTHER" id="PTHR43433">
    <property type="entry name" value="HYDROLASE, ALPHA/BETA FOLD FAMILY PROTEIN"/>
    <property type="match status" value="1"/>
</dbReference>
<accession>A0ABS1CY27</accession>
<dbReference type="Proteomes" id="UP000697995">
    <property type="component" value="Unassembled WGS sequence"/>
</dbReference>
<evidence type="ECO:0000313" key="3">
    <source>
        <dbReference type="EMBL" id="MBK1658624.1"/>
    </source>
</evidence>
<keyword evidence="4" id="KW-1185">Reference proteome</keyword>
<evidence type="ECO:0000313" key="4">
    <source>
        <dbReference type="Proteomes" id="UP000697995"/>
    </source>
</evidence>
<feature type="region of interest" description="Disordered" evidence="1">
    <location>
        <begin position="9"/>
        <end position="28"/>
    </location>
</feature>
<protein>
    <recommendedName>
        <fullName evidence="2">AB hydrolase-1 domain-containing protein</fullName>
    </recommendedName>
</protein>
<dbReference type="PANTHER" id="PTHR43433:SF5">
    <property type="entry name" value="AB HYDROLASE-1 DOMAIN-CONTAINING PROTEIN"/>
    <property type="match status" value="1"/>
</dbReference>
<dbReference type="InterPro" id="IPR029058">
    <property type="entry name" value="AB_hydrolase_fold"/>
</dbReference>
<dbReference type="PRINTS" id="PR00111">
    <property type="entry name" value="ABHYDROLASE"/>
</dbReference>
<feature type="domain" description="AB hydrolase-1" evidence="2">
    <location>
        <begin position="53"/>
        <end position="150"/>
    </location>
</feature>
<evidence type="ECO:0000259" key="2">
    <source>
        <dbReference type="Pfam" id="PF00561"/>
    </source>
</evidence>
<dbReference type="Gene3D" id="3.40.50.1820">
    <property type="entry name" value="alpha/beta hydrolase"/>
    <property type="match status" value="1"/>
</dbReference>
<comment type="caution">
    <text evidence="3">The sequence shown here is derived from an EMBL/GenBank/DDBJ whole genome shotgun (WGS) entry which is preliminary data.</text>
</comment>
<reference evidence="3 4" key="1">
    <citation type="journal article" date="2020" name="Microorganisms">
        <title>Osmotic Adaptation and Compatible Solute Biosynthesis of Phototrophic Bacteria as Revealed from Genome Analyses.</title>
        <authorList>
            <person name="Imhoff J.F."/>
            <person name="Rahn T."/>
            <person name="Kunzel S."/>
            <person name="Keller A."/>
            <person name="Neulinger S.C."/>
        </authorList>
    </citation>
    <scope>NUCLEOTIDE SEQUENCE [LARGE SCALE GENOMIC DNA]</scope>
    <source>
        <strain evidence="3 4">DSM 15382</strain>
    </source>
</reference>